<evidence type="ECO:0000256" key="3">
    <source>
        <dbReference type="ARBA" id="ARBA00023239"/>
    </source>
</evidence>
<dbReference type="SUPFAM" id="SSF51182">
    <property type="entry name" value="RmlC-like cupins"/>
    <property type="match status" value="1"/>
</dbReference>
<proteinExistence type="predicted"/>
<keyword evidence="7" id="KW-1185">Reference proteome</keyword>
<accession>A0A5J5F0G2</accession>
<comment type="catalytic activity">
    <reaction evidence="4">
        <text>(S)-ureidoglycolate = urea + glyoxylate</text>
        <dbReference type="Rhea" id="RHEA:11304"/>
        <dbReference type="ChEBI" id="CHEBI:16199"/>
        <dbReference type="ChEBI" id="CHEBI:36655"/>
        <dbReference type="ChEBI" id="CHEBI:57296"/>
        <dbReference type="EC" id="4.3.2.3"/>
    </reaction>
</comment>
<evidence type="ECO:0000256" key="2">
    <source>
        <dbReference type="ARBA" id="ARBA00022631"/>
    </source>
</evidence>
<name>A0A5J5F0G2_9PEZI</name>
<dbReference type="InterPro" id="IPR047233">
    <property type="entry name" value="UAH_cupin"/>
</dbReference>
<dbReference type="OrthoDB" id="10266039at2759"/>
<dbReference type="PANTHER" id="PTHR21221:SF1">
    <property type="entry name" value="UREIDOGLYCOLATE LYASE"/>
    <property type="match status" value="1"/>
</dbReference>
<dbReference type="Gene3D" id="2.60.120.480">
    <property type="entry name" value="Ureidoglycolate hydrolase"/>
    <property type="match status" value="1"/>
</dbReference>
<dbReference type="GO" id="GO:0006144">
    <property type="term" value="P:purine nucleobase metabolic process"/>
    <property type="evidence" value="ECO:0007669"/>
    <property type="project" value="UniProtKB-KW"/>
</dbReference>
<feature type="compositionally biased region" description="Polar residues" evidence="5">
    <location>
        <begin position="35"/>
        <end position="51"/>
    </location>
</feature>
<organism evidence="6 7">
    <name type="scientific">Sphaerosporella brunnea</name>
    <dbReference type="NCBI Taxonomy" id="1250544"/>
    <lineage>
        <taxon>Eukaryota</taxon>
        <taxon>Fungi</taxon>
        <taxon>Dikarya</taxon>
        <taxon>Ascomycota</taxon>
        <taxon>Pezizomycotina</taxon>
        <taxon>Pezizomycetes</taxon>
        <taxon>Pezizales</taxon>
        <taxon>Pyronemataceae</taxon>
        <taxon>Sphaerosporella</taxon>
    </lineage>
</organism>
<gene>
    <name evidence="6" type="ORF">FN846DRAFT_943985</name>
</gene>
<keyword evidence="2" id="KW-0659">Purine metabolism</keyword>
<sequence>MAPPTLAAPSQRTPLPLEPLTPSAFTRFGTAIQKPDSNNTGSSITANQGTASKHARISPVSSFYPPTSPAATTNLNLFVCAPRRSLTPEGIFHVKILERHPYTTQTFIPLSLSSSPDAATYYVVIVAPTGKDGMPVLEELRAFRARGDQAVTYSAGTWHAPMVVVGERPVEFCVLVAENGTALDCEEVFIGGGGVPVKVVGEGNWGLWEKTRGAKL</sequence>
<protein>
    <submittedName>
        <fullName evidence="6">Ureidoglycolate hydrolase</fullName>
    </submittedName>
</protein>
<evidence type="ECO:0000256" key="4">
    <source>
        <dbReference type="ARBA" id="ARBA00047684"/>
    </source>
</evidence>
<dbReference type="FunCoup" id="A0A5J5F0G2">
    <property type="interactions" value="66"/>
</dbReference>
<dbReference type="EMBL" id="VXIS01000063">
    <property type="protein sequence ID" value="KAA8908924.1"/>
    <property type="molecule type" value="Genomic_DNA"/>
</dbReference>
<dbReference type="AlphaFoldDB" id="A0A5J5F0G2"/>
<dbReference type="Pfam" id="PF04115">
    <property type="entry name" value="Ureidogly_lyase"/>
    <property type="match status" value="1"/>
</dbReference>
<evidence type="ECO:0000256" key="5">
    <source>
        <dbReference type="SAM" id="MobiDB-lite"/>
    </source>
</evidence>
<feature type="region of interest" description="Disordered" evidence="5">
    <location>
        <begin position="31"/>
        <end position="58"/>
    </location>
</feature>
<dbReference type="CDD" id="cd20298">
    <property type="entry name" value="cupin_UAH"/>
    <property type="match status" value="1"/>
</dbReference>
<evidence type="ECO:0000313" key="6">
    <source>
        <dbReference type="EMBL" id="KAA8908924.1"/>
    </source>
</evidence>
<dbReference type="Proteomes" id="UP000326924">
    <property type="component" value="Unassembled WGS sequence"/>
</dbReference>
<dbReference type="InParanoid" id="A0A5J5F0G2"/>
<comment type="subunit">
    <text evidence="1">Homodimer.</text>
</comment>
<feature type="region of interest" description="Disordered" evidence="5">
    <location>
        <begin position="1"/>
        <end position="20"/>
    </location>
</feature>
<evidence type="ECO:0000256" key="1">
    <source>
        <dbReference type="ARBA" id="ARBA00011738"/>
    </source>
</evidence>
<comment type="caution">
    <text evidence="6">The sequence shown here is derived from an EMBL/GenBank/DDBJ whole genome shotgun (WGS) entry which is preliminary data.</text>
</comment>
<keyword evidence="6" id="KW-0378">Hydrolase</keyword>
<dbReference type="InterPro" id="IPR024060">
    <property type="entry name" value="Ureidoglycolate_lyase_dom_sf"/>
</dbReference>
<dbReference type="GO" id="GO:0000256">
    <property type="term" value="P:allantoin catabolic process"/>
    <property type="evidence" value="ECO:0007669"/>
    <property type="project" value="InterPro"/>
</dbReference>
<dbReference type="PANTHER" id="PTHR21221">
    <property type="entry name" value="UREIDOGLYCOLATE HYDROLASE"/>
    <property type="match status" value="1"/>
</dbReference>
<dbReference type="InterPro" id="IPR011051">
    <property type="entry name" value="RmlC_Cupin_sf"/>
</dbReference>
<keyword evidence="3" id="KW-0456">Lyase</keyword>
<dbReference type="GO" id="GO:0050385">
    <property type="term" value="F:ureidoglycolate lyase activity"/>
    <property type="evidence" value="ECO:0007669"/>
    <property type="project" value="UniProtKB-EC"/>
</dbReference>
<dbReference type="GO" id="GO:0004848">
    <property type="term" value="F:ureidoglycolate hydrolase activity"/>
    <property type="evidence" value="ECO:0007669"/>
    <property type="project" value="InterPro"/>
</dbReference>
<reference evidence="6 7" key="1">
    <citation type="submission" date="2019-09" db="EMBL/GenBank/DDBJ databases">
        <title>Draft genome of the ectomycorrhizal ascomycete Sphaerosporella brunnea.</title>
        <authorList>
            <consortium name="DOE Joint Genome Institute"/>
            <person name="Benucci G.M."/>
            <person name="Marozzi G."/>
            <person name="Antonielli L."/>
            <person name="Sanchez S."/>
            <person name="Marco P."/>
            <person name="Wang X."/>
            <person name="Falini L.B."/>
            <person name="Barry K."/>
            <person name="Haridas S."/>
            <person name="Lipzen A."/>
            <person name="Labutti K."/>
            <person name="Grigoriev I.V."/>
            <person name="Murat C."/>
            <person name="Martin F."/>
            <person name="Albertini E."/>
            <person name="Donnini D."/>
            <person name="Bonito G."/>
        </authorList>
    </citation>
    <scope>NUCLEOTIDE SEQUENCE [LARGE SCALE GENOMIC DNA]</scope>
    <source>
        <strain evidence="6 7">Sb_GMNB300</strain>
    </source>
</reference>
<dbReference type="InterPro" id="IPR007247">
    <property type="entry name" value="Ureidogly_lyase"/>
</dbReference>
<evidence type="ECO:0000313" key="7">
    <source>
        <dbReference type="Proteomes" id="UP000326924"/>
    </source>
</evidence>